<gene>
    <name evidence="1" type="ORF">EIP91_005315</name>
</gene>
<organism evidence="1 2">
    <name type="scientific">Steccherinum ochraceum</name>
    <dbReference type="NCBI Taxonomy" id="92696"/>
    <lineage>
        <taxon>Eukaryota</taxon>
        <taxon>Fungi</taxon>
        <taxon>Dikarya</taxon>
        <taxon>Basidiomycota</taxon>
        <taxon>Agaricomycotina</taxon>
        <taxon>Agaricomycetes</taxon>
        <taxon>Polyporales</taxon>
        <taxon>Steccherinaceae</taxon>
        <taxon>Steccherinum</taxon>
    </lineage>
</organism>
<proteinExistence type="predicted"/>
<dbReference type="Gene3D" id="1.10.600.10">
    <property type="entry name" value="Farnesyl Diphosphate Synthase"/>
    <property type="match status" value="1"/>
</dbReference>
<dbReference type="AlphaFoldDB" id="A0A4R0RMI4"/>
<evidence type="ECO:0000313" key="2">
    <source>
        <dbReference type="Proteomes" id="UP000292702"/>
    </source>
</evidence>
<dbReference type="InterPro" id="IPR008949">
    <property type="entry name" value="Isoprenoid_synthase_dom_sf"/>
</dbReference>
<comment type="caution">
    <text evidence="1">The sequence shown here is derived from an EMBL/GenBank/DDBJ whole genome shotgun (WGS) entry which is preliminary data.</text>
</comment>
<dbReference type="OrthoDB" id="2800002at2759"/>
<protein>
    <submittedName>
        <fullName evidence="1">Uncharacterized protein</fullName>
    </submittedName>
</protein>
<dbReference type="SUPFAM" id="SSF48576">
    <property type="entry name" value="Terpenoid synthases"/>
    <property type="match status" value="1"/>
</dbReference>
<keyword evidence="2" id="KW-1185">Reference proteome</keyword>
<sequence length="125" mass="14543">MSQISSFDKNYPLVLHIPDTMATWPWPRDINPHYQEVKAATLEWFHSFHAFNPRAQHAFDIGNFGLLTALTSPHLSKVHLRTSCDLNHLLFLIDEYTDVESESVVRDMTAMVLDALKDPYKCWQR</sequence>
<evidence type="ECO:0000313" key="1">
    <source>
        <dbReference type="EMBL" id="TCD63514.1"/>
    </source>
</evidence>
<reference evidence="1 2" key="1">
    <citation type="submission" date="2018-11" db="EMBL/GenBank/DDBJ databases">
        <title>Genome assembly of Steccherinum ochraceum LE-BIN_3174, the white-rot fungus of the Steccherinaceae family (The Residual Polyporoid clade, Polyporales, Basidiomycota).</title>
        <authorList>
            <person name="Fedorova T.V."/>
            <person name="Glazunova O.A."/>
            <person name="Landesman E.O."/>
            <person name="Moiseenko K.V."/>
            <person name="Psurtseva N.V."/>
            <person name="Savinova O.S."/>
            <person name="Shakhova N.V."/>
            <person name="Tyazhelova T.V."/>
            <person name="Vasina D.V."/>
        </authorList>
    </citation>
    <scope>NUCLEOTIDE SEQUENCE [LARGE SCALE GENOMIC DNA]</scope>
    <source>
        <strain evidence="1 2">LE-BIN_3174</strain>
    </source>
</reference>
<name>A0A4R0RMI4_9APHY</name>
<dbReference type="EMBL" id="RWJN01000292">
    <property type="protein sequence ID" value="TCD63514.1"/>
    <property type="molecule type" value="Genomic_DNA"/>
</dbReference>
<dbReference type="Proteomes" id="UP000292702">
    <property type="component" value="Unassembled WGS sequence"/>
</dbReference>
<accession>A0A4R0RMI4</accession>